<reference evidence="1" key="1">
    <citation type="journal article" date="2021" name="Proc. Natl. Acad. Sci. U.S.A.">
        <title>Global biogeography of chemosynthetic symbionts reveals both localized and globally distributed symbiont groups. .</title>
        <authorList>
            <person name="Osvatic J.T."/>
            <person name="Wilkins L.G.E."/>
            <person name="Leibrecht L."/>
            <person name="Leray M."/>
            <person name="Zauner S."/>
            <person name="Polzin J."/>
            <person name="Camacho Y."/>
            <person name="Gros O."/>
            <person name="van Gils J.A."/>
            <person name="Eisen J.A."/>
            <person name="Petersen J.M."/>
            <person name="Yuen B."/>
        </authorList>
    </citation>
    <scope>NUCLEOTIDE SEQUENCE</scope>
    <source>
        <strain evidence="1">MAGclacostrist064TRANS</strain>
    </source>
</reference>
<accession>A0A9E4K9F0</accession>
<dbReference type="Proteomes" id="UP000886667">
    <property type="component" value="Unassembled WGS sequence"/>
</dbReference>
<evidence type="ECO:0000313" key="1">
    <source>
        <dbReference type="EMBL" id="MCG7944861.1"/>
    </source>
</evidence>
<proteinExistence type="predicted"/>
<dbReference type="EMBL" id="JAEPCM010000016">
    <property type="protein sequence ID" value="MCG7944861.1"/>
    <property type="molecule type" value="Genomic_DNA"/>
</dbReference>
<protein>
    <submittedName>
        <fullName evidence="1">Uncharacterized protein</fullName>
    </submittedName>
</protein>
<gene>
    <name evidence="1" type="ORF">JAZ07_00785</name>
</gene>
<evidence type="ECO:0000313" key="2">
    <source>
        <dbReference type="Proteomes" id="UP000886667"/>
    </source>
</evidence>
<name>A0A9E4K9F0_9GAMM</name>
<organism evidence="1 2">
    <name type="scientific">Candidatus Thiodiazotropha taylori</name>
    <dbReference type="NCBI Taxonomy" id="2792791"/>
    <lineage>
        <taxon>Bacteria</taxon>
        <taxon>Pseudomonadati</taxon>
        <taxon>Pseudomonadota</taxon>
        <taxon>Gammaproteobacteria</taxon>
        <taxon>Chromatiales</taxon>
        <taxon>Sedimenticolaceae</taxon>
        <taxon>Candidatus Thiodiazotropha</taxon>
    </lineage>
</organism>
<sequence length="78" mass="8891">MPTYTFQNKNTKEFSEHYMSMSELDEFKKNNPDLEQILITGPIIGGTSSSGGKLPEGFKDRLREMKKKHPHGKGIHQV</sequence>
<comment type="caution">
    <text evidence="1">The sequence shown here is derived from an EMBL/GenBank/DDBJ whole genome shotgun (WGS) entry which is preliminary data.</text>
</comment>
<dbReference type="AlphaFoldDB" id="A0A9E4K9F0"/>